<organism evidence="3 4">
    <name type="scientific">Owenia fusiformis</name>
    <name type="common">Polychaete worm</name>
    <dbReference type="NCBI Taxonomy" id="6347"/>
    <lineage>
        <taxon>Eukaryota</taxon>
        <taxon>Metazoa</taxon>
        <taxon>Spiralia</taxon>
        <taxon>Lophotrochozoa</taxon>
        <taxon>Annelida</taxon>
        <taxon>Polychaeta</taxon>
        <taxon>Sedentaria</taxon>
        <taxon>Canalipalpata</taxon>
        <taxon>Sabellida</taxon>
        <taxon>Oweniida</taxon>
        <taxon>Oweniidae</taxon>
        <taxon>Owenia</taxon>
    </lineage>
</organism>
<keyword evidence="4" id="KW-1185">Reference proteome</keyword>
<gene>
    <name evidence="3" type="ORF">OFUS_LOCUS20595</name>
</gene>
<reference evidence="3" key="1">
    <citation type="submission" date="2022-03" db="EMBL/GenBank/DDBJ databases">
        <authorList>
            <person name="Martin C."/>
        </authorList>
    </citation>
    <scope>NUCLEOTIDE SEQUENCE</scope>
</reference>
<feature type="compositionally biased region" description="Polar residues" evidence="2">
    <location>
        <begin position="31"/>
        <end position="50"/>
    </location>
</feature>
<feature type="compositionally biased region" description="Acidic residues" evidence="2">
    <location>
        <begin position="111"/>
        <end position="123"/>
    </location>
</feature>
<dbReference type="OrthoDB" id="10016177at2759"/>
<name>A0A8J1TWL7_OWEFU</name>
<sequence>MSKMEDSRVTQDHRESLARIRKHLGLEDVNKSFQGNTSHVVPNATRTFQKSKLGKLPKYEYRRSPTPPSQLPRIQTPPEHDQYYDKRALRGRKYDVVPPLYPTAYDHNRESDEDSWGEESSDEDTYHPWPSQNGLFQGYPPQNGALSMVPFGNPYAKNSGAPMMFPMPMMFIPPNFQHNKKPKKHKNAERRLQGGVSVRDAYGANDSFLVPRQKLLDALKYLSQNPMFARDFIDQFLLDFLDEEIPDLLIQVITGNVPEPGKPGIPQLLDRNSNFKLGAEQEIEQAEIISDITEELIAEEISQVGKETIQDLAGNVLERAQIYDVTMDMVLEILSENAIDIVEDAMHEVEGEEILNSFLEEELNELCQKTAVEVLTHYDSKIRRRELKQIMSDANEKVLDSLMLDHLLANVARQGQLWTEDDFAEKILDSEILDILLFQHFQIRDNAALTLNNRPLRKFHERVVTDVALDVLLGELGESLEEDLLDIDEYEVGLNDTNLILI</sequence>
<comment type="caution">
    <text evidence="3">The sequence shown here is derived from an EMBL/GenBank/DDBJ whole genome shotgun (WGS) entry which is preliminary data.</text>
</comment>
<evidence type="ECO:0000313" key="3">
    <source>
        <dbReference type="EMBL" id="CAH1796152.1"/>
    </source>
</evidence>
<evidence type="ECO:0000256" key="1">
    <source>
        <dbReference type="SAM" id="Coils"/>
    </source>
</evidence>
<dbReference type="AlphaFoldDB" id="A0A8J1TWL7"/>
<dbReference type="EMBL" id="CAIIXF020000010">
    <property type="protein sequence ID" value="CAH1796152.1"/>
    <property type="molecule type" value="Genomic_DNA"/>
</dbReference>
<proteinExistence type="predicted"/>
<accession>A0A8J1TWL7</accession>
<keyword evidence="1" id="KW-0175">Coiled coil</keyword>
<feature type="region of interest" description="Disordered" evidence="2">
    <location>
        <begin position="24"/>
        <end position="79"/>
    </location>
</feature>
<protein>
    <submittedName>
        <fullName evidence="3">Uncharacterized protein</fullName>
    </submittedName>
</protein>
<evidence type="ECO:0000313" key="4">
    <source>
        <dbReference type="Proteomes" id="UP000749559"/>
    </source>
</evidence>
<dbReference type="Proteomes" id="UP000749559">
    <property type="component" value="Unassembled WGS sequence"/>
</dbReference>
<feature type="coiled-coil region" evidence="1">
    <location>
        <begin position="342"/>
        <end position="369"/>
    </location>
</feature>
<feature type="region of interest" description="Disordered" evidence="2">
    <location>
        <begin position="102"/>
        <end position="125"/>
    </location>
</feature>
<evidence type="ECO:0000256" key="2">
    <source>
        <dbReference type="SAM" id="MobiDB-lite"/>
    </source>
</evidence>